<dbReference type="AlphaFoldDB" id="A0A811NPI4"/>
<evidence type="ECO:0000313" key="2">
    <source>
        <dbReference type="EMBL" id="CAD6228987.1"/>
    </source>
</evidence>
<dbReference type="Proteomes" id="UP000604825">
    <property type="component" value="Unassembled WGS sequence"/>
</dbReference>
<feature type="compositionally biased region" description="Low complexity" evidence="1">
    <location>
        <begin position="94"/>
        <end position="106"/>
    </location>
</feature>
<dbReference type="OrthoDB" id="687751at2759"/>
<feature type="compositionally biased region" description="Low complexity" evidence="1">
    <location>
        <begin position="39"/>
        <end position="53"/>
    </location>
</feature>
<evidence type="ECO:0000256" key="1">
    <source>
        <dbReference type="SAM" id="MobiDB-lite"/>
    </source>
</evidence>
<feature type="region of interest" description="Disordered" evidence="1">
    <location>
        <begin position="174"/>
        <end position="211"/>
    </location>
</feature>
<dbReference type="EMBL" id="CAJGYO010000005">
    <property type="protein sequence ID" value="CAD6228987.1"/>
    <property type="molecule type" value="Genomic_DNA"/>
</dbReference>
<keyword evidence="3" id="KW-1185">Reference proteome</keyword>
<feature type="region of interest" description="Disordered" evidence="1">
    <location>
        <begin position="23"/>
        <end position="112"/>
    </location>
</feature>
<feature type="compositionally biased region" description="Polar residues" evidence="1">
    <location>
        <begin position="177"/>
        <end position="199"/>
    </location>
</feature>
<organism evidence="2 3">
    <name type="scientific">Miscanthus lutarioriparius</name>
    <dbReference type="NCBI Taxonomy" id="422564"/>
    <lineage>
        <taxon>Eukaryota</taxon>
        <taxon>Viridiplantae</taxon>
        <taxon>Streptophyta</taxon>
        <taxon>Embryophyta</taxon>
        <taxon>Tracheophyta</taxon>
        <taxon>Spermatophyta</taxon>
        <taxon>Magnoliopsida</taxon>
        <taxon>Liliopsida</taxon>
        <taxon>Poales</taxon>
        <taxon>Poaceae</taxon>
        <taxon>PACMAD clade</taxon>
        <taxon>Panicoideae</taxon>
        <taxon>Andropogonodae</taxon>
        <taxon>Andropogoneae</taxon>
        <taxon>Saccharinae</taxon>
        <taxon>Miscanthus</taxon>
    </lineage>
</organism>
<proteinExistence type="predicted"/>
<comment type="caution">
    <text evidence="2">The sequence shown here is derived from an EMBL/GenBank/DDBJ whole genome shotgun (WGS) entry which is preliminary data.</text>
</comment>
<reference evidence="2" key="1">
    <citation type="submission" date="2020-10" db="EMBL/GenBank/DDBJ databases">
        <authorList>
            <person name="Han B."/>
            <person name="Lu T."/>
            <person name="Zhao Q."/>
            <person name="Huang X."/>
            <person name="Zhao Y."/>
        </authorList>
    </citation>
    <scope>NUCLEOTIDE SEQUENCE</scope>
</reference>
<evidence type="ECO:0000313" key="3">
    <source>
        <dbReference type="Proteomes" id="UP000604825"/>
    </source>
</evidence>
<sequence length="211" mass="21976">MSAHSFLMLEVVSIQHDAAAEATQALGATHGDQPGSGNSSASTGTKDGSSSSGEPRRDNRSNNSGNYSRSNNRDHRRGRGNGNTNGNGGGGGSRSNNSNASTNQSGQWAAGHNPWQGMVQAWPMPFRAPGAGVLGSHPPFQPHQAMTAYHQQAPAPDGVFDTGALYAALQSAGVPHQPTSTSDWYFDTGATSHMSSSPDTRLDKDGTTTKR</sequence>
<gene>
    <name evidence="2" type="ORF">NCGR_LOCUS19632</name>
</gene>
<feature type="compositionally biased region" description="Gly residues" evidence="1">
    <location>
        <begin position="80"/>
        <end position="93"/>
    </location>
</feature>
<protein>
    <submittedName>
        <fullName evidence="2">Uncharacterized protein</fullName>
    </submittedName>
</protein>
<feature type="compositionally biased region" description="Low complexity" evidence="1">
    <location>
        <begin position="61"/>
        <end position="70"/>
    </location>
</feature>
<feature type="compositionally biased region" description="Basic and acidic residues" evidence="1">
    <location>
        <begin position="200"/>
        <end position="211"/>
    </location>
</feature>
<accession>A0A811NPI4</accession>
<name>A0A811NPI4_9POAL</name>